<dbReference type="SMART" id="SM00267">
    <property type="entry name" value="GGDEF"/>
    <property type="match status" value="1"/>
</dbReference>
<dbReference type="SUPFAM" id="SSF55073">
    <property type="entry name" value="Nucleotide cyclase"/>
    <property type="match status" value="1"/>
</dbReference>
<dbReference type="GO" id="GO:0052621">
    <property type="term" value="F:diguanylate cyclase activity"/>
    <property type="evidence" value="ECO:0007669"/>
    <property type="project" value="UniProtKB-EC"/>
</dbReference>
<feature type="domain" description="Response regulatory" evidence="2">
    <location>
        <begin position="11"/>
        <end position="126"/>
    </location>
</feature>
<dbReference type="Gene3D" id="3.40.50.2300">
    <property type="match status" value="1"/>
</dbReference>
<evidence type="ECO:0000259" key="3">
    <source>
        <dbReference type="PROSITE" id="PS50887"/>
    </source>
</evidence>
<dbReference type="Pfam" id="PF00072">
    <property type="entry name" value="Response_reg"/>
    <property type="match status" value="1"/>
</dbReference>
<name>A0ABT1ZYY3_9BURK</name>
<dbReference type="RefSeq" id="WP_258819632.1">
    <property type="nucleotide sequence ID" value="NZ_JANUGW010000029.1"/>
</dbReference>
<dbReference type="InterPro" id="IPR001789">
    <property type="entry name" value="Sig_transdc_resp-reg_receiver"/>
</dbReference>
<dbReference type="NCBIfam" id="TIGR00254">
    <property type="entry name" value="GGDEF"/>
    <property type="match status" value="1"/>
</dbReference>
<dbReference type="SUPFAM" id="SSF52172">
    <property type="entry name" value="CheY-like"/>
    <property type="match status" value="1"/>
</dbReference>
<dbReference type="Proteomes" id="UP001204151">
    <property type="component" value="Unassembled WGS sequence"/>
</dbReference>
<dbReference type="EC" id="2.7.7.65" evidence="4"/>
<keyword evidence="5" id="KW-1185">Reference proteome</keyword>
<feature type="modified residue" description="4-aspartylphosphate" evidence="1">
    <location>
        <position position="61"/>
    </location>
</feature>
<accession>A0ABT1ZYY3</accession>
<dbReference type="InterPro" id="IPR011006">
    <property type="entry name" value="CheY-like_superfamily"/>
</dbReference>
<protein>
    <submittedName>
        <fullName evidence="4">Diguanylate cyclase</fullName>
        <ecNumber evidence="4">2.7.7.65</ecNumber>
    </submittedName>
</protein>
<organism evidence="4 5">
    <name type="scientific">Massilia pinisoli</name>
    <dbReference type="NCBI Taxonomy" id="1772194"/>
    <lineage>
        <taxon>Bacteria</taxon>
        <taxon>Pseudomonadati</taxon>
        <taxon>Pseudomonadota</taxon>
        <taxon>Betaproteobacteria</taxon>
        <taxon>Burkholderiales</taxon>
        <taxon>Oxalobacteraceae</taxon>
        <taxon>Telluria group</taxon>
        <taxon>Massilia</taxon>
    </lineage>
</organism>
<evidence type="ECO:0000259" key="2">
    <source>
        <dbReference type="PROSITE" id="PS50110"/>
    </source>
</evidence>
<evidence type="ECO:0000313" key="4">
    <source>
        <dbReference type="EMBL" id="MCS0585100.1"/>
    </source>
</evidence>
<feature type="domain" description="GGDEF" evidence="3">
    <location>
        <begin position="176"/>
        <end position="309"/>
    </location>
</feature>
<dbReference type="InterPro" id="IPR052163">
    <property type="entry name" value="DGC-Regulatory_Protein"/>
</dbReference>
<dbReference type="CDD" id="cd17551">
    <property type="entry name" value="REC_RpfG-like"/>
    <property type="match status" value="1"/>
</dbReference>
<dbReference type="PANTHER" id="PTHR46663">
    <property type="entry name" value="DIGUANYLATE CYCLASE DGCT-RELATED"/>
    <property type="match status" value="1"/>
</dbReference>
<dbReference type="PROSITE" id="PS50110">
    <property type="entry name" value="RESPONSE_REGULATORY"/>
    <property type="match status" value="1"/>
</dbReference>
<evidence type="ECO:0000256" key="1">
    <source>
        <dbReference type="PROSITE-ProRule" id="PRU00169"/>
    </source>
</evidence>
<dbReference type="Gene3D" id="3.30.70.270">
    <property type="match status" value="1"/>
</dbReference>
<dbReference type="PANTHER" id="PTHR46663:SF2">
    <property type="entry name" value="GGDEF DOMAIN-CONTAINING PROTEIN"/>
    <property type="match status" value="1"/>
</dbReference>
<dbReference type="PROSITE" id="PS50887">
    <property type="entry name" value="GGDEF"/>
    <property type="match status" value="1"/>
</dbReference>
<keyword evidence="4" id="KW-0548">Nucleotidyltransferase</keyword>
<keyword evidence="1" id="KW-0597">Phosphoprotein</keyword>
<keyword evidence="4" id="KW-0808">Transferase</keyword>
<dbReference type="CDD" id="cd01949">
    <property type="entry name" value="GGDEF"/>
    <property type="match status" value="1"/>
</dbReference>
<dbReference type="Pfam" id="PF00990">
    <property type="entry name" value="GGDEF"/>
    <property type="match status" value="1"/>
</dbReference>
<proteinExistence type="predicted"/>
<gene>
    <name evidence="4" type="ORF">NX784_26285</name>
</gene>
<dbReference type="InterPro" id="IPR043128">
    <property type="entry name" value="Rev_trsase/Diguanyl_cyclase"/>
</dbReference>
<sequence length="341" mass="37692">MPSRQDILNAKILVVDDSPDNIELMEEILREEGYTDGSSTMLPEQVCPLHREHNYDLILLDLQMPGLNGFQVMKGLKEIEQGGYLPVLALTAQPSFKIAALEAGARDFISKPFDLLEVHKRIHNMLEVRLLYKELAQYSRAQQELALHDALTGLPNRRLLEDRIETALQHANRNHHKAAVMYLDLDGFKAINDTYGHAYGDEILKMVSQRLLSNSRKEDTVARLGGDEFIVLLADVHSLADAQGPAAKLVEALSEPFFINDLTLQLSTSIGISLYPDDAENVVDLISIADYALYEAKRAGKNRYCANGSAARQAALAVKPTIAPPAPAPAVVPSPELAQHR</sequence>
<dbReference type="InterPro" id="IPR029787">
    <property type="entry name" value="Nucleotide_cyclase"/>
</dbReference>
<dbReference type="InterPro" id="IPR000160">
    <property type="entry name" value="GGDEF_dom"/>
</dbReference>
<comment type="caution">
    <text evidence="4">The sequence shown here is derived from an EMBL/GenBank/DDBJ whole genome shotgun (WGS) entry which is preliminary data.</text>
</comment>
<reference evidence="4 5" key="1">
    <citation type="submission" date="2022-08" db="EMBL/GenBank/DDBJ databases">
        <title>Reclassification of Massilia species as members of the genera Telluria, Duganella, Pseudoduganella, Mokoshia gen. nov. and Zemynaea gen. nov. using orthogonal and non-orthogonal genome-based approaches.</title>
        <authorList>
            <person name="Bowman J.P."/>
        </authorList>
    </citation>
    <scope>NUCLEOTIDE SEQUENCE [LARGE SCALE GENOMIC DNA]</scope>
    <source>
        <strain evidence="4 5">JCM 31316</strain>
    </source>
</reference>
<dbReference type="SMART" id="SM00448">
    <property type="entry name" value="REC"/>
    <property type="match status" value="1"/>
</dbReference>
<dbReference type="EMBL" id="JANUGW010000029">
    <property type="protein sequence ID" value="MCS0585100.1"/>
    <property type="molecule type" value="Genomic_DNA"/>
</dbReference>
<evidence type="ECO:0000313" key="5">
    <source>
        <dbReference type="Proteomes" id="UP001204151"/>
    </source>
</evidence>